<accession>A0A5B0LVY6</accession>
<reference evidence="1 2" key="1">
    <citation type="submission" date="2019-05" db="EMBL/GenBank/DDBJ databases">
        <title>Emergence of the Ug99 lineage of the wheat stem rust pathogen through somatic hybridization.</title>
        <authorList>
            <person name="Li F."/>
            <person name="Upadhyaya N.M."/>
            <person name="Sperschneider J."/>
            <person name="Matny O."/>
            <person name="Nguyen-Phuc H."/>
            <person name="Mago R."/>
            <person name="Raley C."/>
            <person name="Miller M.E."/>
            <person name="Silverstein K.A.T."/>
            <person name="Henningsen E."/>
            <person name="Hirsch C.D."/>
            <person name="Visser B."/>
            <person name="Pretorius Z.A."/>
            <person name="Steffenson B.J."/>
            <person name="Schwessinger B."/>
            <person name="Dodds P.N."/>
            <person name="Figueroa M."/>
        </authorList>
    </citation>
    <scope>NUCLEOTIDE SEQUENCE [LARGE SCALE GENOMIC DNA]</scope>
    <source>
        <strain evidence="1 2">Ug99</strain>
    </source>
</reference>
<name>A0A5B0LVY6_PUCGR</name>
<evidence type="ECO:0000313" key="2">
    <source>
        <dbReference type="Proteomes" id="UP000325313"/>
    </source>
</evidence>
<sequence>MAYRISSATAYVQRGWEKRGQLQGHKGAIVVYGISSPTTPFVNIRVQWVSCQLPARKPSENMNDYNTTDPSSWLRLSRSYIELYVEKKMLGSKLIKRKGYLYNHVKTSIERTRHLKRHAS</sequence>
<dbReference type="Proteomes" id="UP000325313">
    <property type="component" value="Unassembled WGS sequence"/>
</dbReference>
<comment type="caution">
    <text evidence="1">The sequence shown here is derived from an EMBL/GenBank/DDBJ whole genome shotgun (WGS) entry which is preliminary data.</text>
</comment>
<protein>
    <submittedName>
        <fullName evidence="1">Uncharacterized protein</fullName>
    </submittedName>
</protein>
<gene>
    <name evidence="1" type="ORF">PGTUg99_033490</name>
</gene>
<dbReference type="EMBL" id="VDEP01000505">
    <property type="protein sequence ID" value="KAA1068601.1"/>
    <property type="molecule type" value="Genomic_DNA"/>
</dbReference>
<organism evidence="1 2">
    <name type="scientific">Puccinia graminis f. sp. tritici</name>
    <dbReference type="NCBI Taxonomy" id="56615"/>
    <lineage>
        <taxon>Eukaryota</taxon>
        <taxon>Fungi</taxon>
        <taxon>Dikarya</taxon>
        <taxon>Basidiomycota</taxon>
        <taxon>Pucciniomycotina</taxon>
        <taxon>Pucciniomycetes</taxon>
        <taxon>Pucciniales</taxon>
        <taxon>Pucciniaceae</taxon>
        <taxon>Puccinia</taxon>
    </lineage>
</organism>
<proteinExistence type="predicted"/>
<evidence type="ECO:0000313" key="1">
    <source>
        <dbReference type="EMBL" id="KAA1068601.1"/>
    </source>
</evidence>
<dbReference type="AlphaFoldDB" id="A0A5B0LVY6"/>